<dbReference type="Proteomes" id="UP000041254">
    <property type="component" value="Unassembled WGS sequence"/>
</dbReference>
<feature type="compositionally biased region" description="Acidic residues" evidence="1">
    <location>
        <begin position="1023"/>
        <end position="1046"/>
    </location>
</feature>
<feature type="compositionally biased region" description="Pro residues" evidence="1">
    <location>
        <begin position="1408"/>
        <end position="1426"/>
    </location>
</feature>
<feature type="region of interest" description="Disordered" evidence="1">
    <location>
        <begin position="128"/>
        <end position="411"/>
    </location>
</feature>
<feature type="compositionally biased region" description="Acidic residues" evidence="1">
    <location>
        <begin position="814"/>
        <end position="840"/>
    </location>
</feature>
<feature type="compositionally biased region" description="Basic and acidic residues" evidence="1">
    <location>
        <begin position="941"/>
        <end position="974"/>
    </location>
</feature>
<feature type="compositionally biased region" description="Basic and acidic residues" evidence="1">
    <location>
        <begin position="355"/>
        <end position="369"/>
    </location>
</feature>
<dbReference type="SUPFAM" id="SSF48403">
    <property type="entry name" value="Ankyrin repeat"/>
    <property type="match status" value="1"/>
</dbReference>
<feature type="compositionally biased region" description="Acidic residues" evidence="1">
    <location>
        <begin position="1371"/>
        <end position="1395"/>
    </location>
</feature>
<organism evidence="2 3">
    <name type="scientific">Vitrella brassicaformis (strain CCMP3155)</name>
    <dbReference type="NCBI Taxonomy" id="1169540"/>
    <lineage>
        <taxon>Eukaryota</taxon>
        <taxon>Sar</taxon>
        <taxon>Alveolata</taxon>
        <taxon>Colpodellida</taxon>
        <taxon>Vitrellaceae</taxon>
        <taxon>Vitrella</taxon>
    </lineage>
</organism>
<feature type="compositionally biased region" description="Basic and acidic residues" evidence="1">
    <location>
        <begin position="176"/>
        <end position="192"/>
    </location>
</feature>
<feature type="compositionally biased region" description="Basic and acidic residues" evidence="1">
    <location>
        <begin position="1557"/>
        <end position="1582"/>
    </location>
</feature>
<feature type="region of interest" description="Disordered" evidence="1">
    <location>
        <begin position="1625"/>
        <end position="1719"/>
    </location>
</feature>
<gene>
    <name evidence="2" type="ORF">Vbra_7248</name>
</gene>
<feature type="compositionally biased region" description="Basic and acidic residues" evidence="1">
    <location>
        <begin position="1091"/>
        <end position="1100"/>
    </location>
</feature>
<feature type="compositionally biased region" description="Acidic residues" evidence="1">
    <location>
        <begin position="1105"/>
        <end position="1115"/>
    </location>
</feature>
<feature type="compositionally biased region" description="Acidic residues" evidence="1">
    <location>
        <begin position="928"/>
        <end position="940"/>
    </location>
</feature>
<evidence type="ECO:0000313" key="2">
    <source>
        <dbReference type="EMBL" id="CEL94522.1"/>
    </source>
</evidence>
<feature type="compositionally biased region" description="Polar residues" evidence="1">
    <location>
        <begin position="260"/>
        <end position="303"/>
    </location>
</feature>
<name>A0A0G4EFL3_VITBC</name>
<sequence length="1719" mass="191323">MLQGLREDDQRGATLRYAADQEGRNPLQLAVHLGDGAQFSEMMAIAATPLARYDLLEPLVASYDMSLGSWKPPMTSKGLADSFHAHCLALPGVYPCEGKPAHTAKETSPFLYGLLHILQRELLLDSKKVPSTRPADGTSKTKPIKRSPGKAEPWKLTPLPANQTRAAANETNNTTRHVDGNETETDFEKSDVSEDANTTATEKNTEMSEGQRGVNTTEEETEGSEGESEAYEDSNTTIAEGNSTEETPARRHTAQEEDANSSGSASESNVTESQSTESNASYVQTTSIRNGTKASKSTRTSRPSPLPASSFVETVWTSTPGQGHSNDSSYSEHDYSVTEDSGDNDNYMDIQGWSDSDRNLTDTGDRSQIKTEPNTDYLDVEGWSDTESESDREGEQGGEGGKGTTEPGASACSEAAVRRLKEMGDPFVLRRRITQTHKAAADLLEKDKDAFIELRRRLQQELETYRSSVDGSAKRIGGMLCTPFQHQECLTACSAGECLCDREYLDWTLLGGSVFRPLRGEAEISPVLCGHSRSAICSVFLNATIHDDVDAMGKTLKDVPQAIECVYGKLGMTTLMVASYVKKLKAIRFLLEQDCNQYHHDLIHVQDNSGHTAVWYALMPSKRQWIEAEKVGIVSPITSPQAIEQLLLGVQTDYERRQLLDAPDNHGYSPLHMIGRRISEDMAHGGRHKLADMSRTTIIRLALGVHEKLREVIDVFSDMQRFKLIGGMQCQYDTDCVTNKCVPSKGACECFGTDPSSAFREGIHLYSKYMDPSITSSRDNEEELNFFLCHPYWLELTREQREYNFTAHPRVADEEYSYEEEGEETPPPEEYSTSEEEQLEEQPVVRRRVIIAKRRVGSGRAPGRRPTPAEPTLAEKVTERKVPGKKTPSIGEEGPTETTTETTTEEEEEKETYPPVSDISGGEASSLSEEEWPSEAEWSEEERPPGRNETDAMMRQELPDKRRGERERGGKRETAPTAALGTPKRRVKFEEEQPETIEEEGESGTETEEEVGHLANITSPVSAEEEPSREEEEEEEVVDSEDEEVPLDTVDGASKMRAPAALAPKAPAPYARPKAEESVTSSETETETGDEYERLGHWADSESPYSEEELEETAEEERPGRPPISAQVGVFRKPAIVGGYGFKAPSRLREEEELHPVRGRRKKQEAGHIPPVSRVLPPPAPELGEKPREPQARRERRKTEAYESEMETETEKTPATEEETKVPRPQRQRRPQAREPERETTVTETETEGNWTSIEGEEVNAERVVSPPQRQVAKERARRRHGPPKPPTVPIKARPPEAISEEESLIEPSKTEGSLTEPFETELPRKRQRGRASPVSRVQPQKRRAPYETVTEESEYERIGHLANITSPPSEETEETEETELEEDVLDTDEDDELPPEPSSRRPIPQVRVPPIPQVRVPPAPSPAPAPKAAEPRTPPRPSFREPMAPHGPQTKEEEYERMAHWADIASPYTEEEESETEVETKPQEKPRPAERRVEEVPVPKEEEKPLVPGEWEERGYAATSSSPTLPTEKEKPESLEDIMDSELEKVSPHRHWRPRPRVEAPEEPQKEPGIERPPARTDAYRSSETFDQSEDSDSTDAFEGGYVGQPRGGGHITEIHFEIQHHPNGTATMTHTEPVTRPLDNTTSTLVMMQHNDTRRTNDTQSAQRDSSPAVEAQAANDTRNSTAAATAGAAAGLVGGDLAKEVSHHQNNGSQAAPPPR</sequence>
<evidence type="ECO:0000313" key="3">
    <source>
        <dbReference type="Proteomes" id="UP000041254"/>
    </source>
</evidence>
<feature type="compositionally biased region" description="Acidic residues" evidence="1">
    <location>
        <begin position="1588"/>
        <end position="1597"/>
    </location>
</feature>
<accession>A0A0G4EFL3</accession>
<feature type="compositionally biased region" description="Acidic residues" evidence="1">
    <location>
        <begin position="378"/>
        <end position="388"/>
    </location>
</feature>
<dbReference type="Gene3D" id="1.25.40.20">
    <property type="entry name" value="Ankyrin repeat-containing domain"/>
    <property type="match status" value="1"/>
</dbReference>
<feature type="compositionally biased region" description="Basic and acidic residues" evidence="1">
    <location>
        <begin position="1232"/>
        <end position="1241"/>
    </location>
</feature>
<feature type="compositionally biased region" description="Basic and acidic residues" evidence="1">
    <location>
        <begin position="1479"/>
        <end position="1516"/>
    </location>
</feature>
<feature type="compositionally biased region" description="Low complexity" evidence="1">
    <location>
        <begin position="161"/>
        <end position="175"/>
    </location>
</feature>
<dbReference type="InParanoid" id="A0A0G4EFL3"/>
<feature type="compositionally biased region" description="Acidic residues" evidence="1">
    <location>
        <begin position="992"/>
        <end position="1009"/>
    </location>
</feature>
<reference evidence="2 3" key="1">
    <citation type="submission" date="2014-11" db="EMBL/GenBank/DDBJ databases">
        <authorList>
            <person name="Zhu J."/>
            <person name="Qi W."/>
            <person name="Song R."/>
        </authorList>
    </citation>
    <scope>NUCLEOTIDE SEQUENCE [LARGE SCALE GENOMIC DNA]</scope>
</reference>
<feature type="compositionally biased region" description="Basic and acidic residues" evidence="1">
    <location>
        <begin position="1147"/>
        <end position="1156"/>
    </location>
</feature>
<evidence type="ECO:0000256" key="1">
    <source>
        <dbReference type="SAM" id="MobiDB-lite"/>
    </source>
</evidence>
<feature type="compositionally biased region" description="Low complexity" evidence="1">
    <location>
        <begin position="1242"/>
        <end position="1252"/>
    </location>
</feature>
<dbReference type="InterPro" id="IPR036770">
    <property type="entry name" value="Ankyrin_rpt-contain_sf"/>
</dbReference>
<feature type="compositionally biased region" description="Low complexity" evidence="1">
    <location>
        <begin position="1684"/>
        <end position="1694"/>
    </location>
</feature>
<feature type="compositionally biased region" description="Polar residues" evidence="1">
    <location>
        <begin position="1625"/>
        <end position="1648"/>
    </location>
</feature>
<dbReference type="EMBL" id="CDMY01000221">
    <property type="protein sequence ID" value="CEL94522.1"/>
    <property type="molecule type" value="Genomic_DNA"/>
</dbReference>
<feature type="compositionally biased region" description="Basic and acidic residues" evidence="1">
    <location>
        <begin position="1209"/>
        <end position="1222"/>
    </location>
</feature>
<feature type="compositionally biased region" description="Polar residues" evidence="1">
    <location>
        <begin position="233"/>
        <end position="246"/>
    </location>
</feature>
<dbReference type="VEuPathDB" id="CryptoDB:Vbra_7248"/>
<keyword evidence="3" id="KW-1185">Reference proteome</keyword>
<feature type="compositionally biased region" description="Gly residues" evidence="1">
    <location>
        <begin position="1602"/>
        <end position="1612"/>
    </location>
</feature>
<feature type="compositionally biased region" description="Basic and acidic residues" evidence="1">
    <location>
        <begin position="1183"/>
        <end position="1201"/>
    </location>
</feature>
<feature type="compositionally biased region" description="Basic and acidic residues" evidence="1">
    <location>
        <begin position="1450"/>
        <end position="1461"/>
    </location>
</feature>
<protein>
    <submittedName>
        <fullName evidence="2">Uncharacterized protein</fullName>
    </submittedName>
</protein>
<feature type="compositionally biased region" description="Acidic residues" evidence="1">
    <location>
        <begin position="217"/>
        <end position="232"/>
    </location>
</feature>
<feature type="region of interest" description="Disordered" evidence="1">
    <location>
        <begin position="811"/>
        <end position="1613"/>
    </location>
</feature>
<feature type="compositionally biased region" description="Low complexity" evidence="1">
    <location>
        <begin position="1057"/>
        <end position="1083"/>
    </location>
</feature>
<proteinExistence type="predicted"/>
<feature type="compositionally biased region" description="Polar residues" evidence="1">
    <location>
        <begin position="311"/>
        <end position="329"/>
    </location>
</feature>
<feature type="compositionally biased region" description="Low complexity" evidence="1">
    <location>
        <begin position="892"/>
        <end position="902"/>
    </location>
</feature>
<feature type="compositionally biased region" description="Basic residues" evidence="1">
    <location>
        <begin position="845"/>
        <end position="857"/>
    </location>
</feature>